<feature type="transmembrane region" description="Helical" evidence="6">
    <location>
        <begin position="425"/>
        <end position="444"/>
    </location>
</feature>
<accession>A0A1Q3CLJ2</accession>
<feature type="transmembrane region" description="Helical" evidence="6">
    <location>
        <begin position="539"/>
        <end position="563"/>
    </location>
</feature>
<feature type="region of interest" description="Disordered" evidence="5">
    <location>
        <begin position="599"/>
        <end position="622"/>
    </location>
</feature>
<dbReference type="Pfam" id="PF23262">
    <property type="entry name" value="NFD4_C"/>
    <property type="match status" value="1"/>
</dbReference>
<feature type="transmembrane region" description="Helical" evidence="6">
    <location>
        <begin position="31"/>
        <end position="53"/>
    </location>
</feature>
<feature type="transmembrane region" description="Helical" evidence="6">
    <location>
        <begin position="161"/>
        <end position="184"/>
    </location>
</feature>
<dbReference type="GO" id="GO:0016020">
    <property type="term" value="C:membrane"/>
    <property type="evidence" value="ECO:0007669"/>
    <property type="project" value="UniProtKB-SubCell"/>
</dbReference>
<feature type="transmembrane region" description="Helical" evidence="6">
    <location>
        <begin position="257"/>
        <end position="275"/>
    </location>
</feature>
<evidence type="ECO:0000259" key="7">
    <source>
        <dbReference type="Pfam" id="PF06813"/>
    </source>
</evidence>
<dbReference type="PANTHER" id="PTHR21576:SF122">
    <property type="entry name" value="MFS TRANSPORTER"/>
    <property type="match status" value="1"/>
</dbReference>
<dbReference type="EMBL" id="BDDD01002339">
    <property type="protein sequence ID" value="GAV81126.1"/>
    <property type="molecule type" value="Genomic_DNA"/>
</dbReference>
<feature type="compositionally biased region" description="Polar residues" evidence="5">
    <location>
        <begin position="603"/>
        <end position="614"/>
    </location>
</feature>
<dbReference type="PANTHER" id="PTHR21576">
    <property type="entry name" value="UNCHARACTERIZED NODULIN-LIKE PROTEIN"/>
    <property type="match status" value="1"/>
</dbReference>
<gene>
    <name evidence="9" type="ORF">CFOL_v3_24585</name>
</gene>
<evidence type="ECO:0000256" key="4">
    <source>
        <dbReference type="ARBA" id="ARBA00023136"/>
    </source>
</evidence>
<dbReference type="STRING" id="3775.A0A1Q3CLJ2"/>
<dbReference type="InterPro" id="IPR010658">
    <property type="entry name" value="Nodulin-like"/>
</dbReference>
<protein>
    <submittedName>
        <fullName evidence="9">Nodulin-like domain-containing protein</fullName>
    </submittedName>
</protein>
<dbReference type="CDD" id="cd17354">
    <property type="entry name" value="MFS_Mch1p_like"/>
    <property type="match status" value="1"/>
</dbReference>
<evidence type="ECO:0000256" key="1">
    <source>
        <dbReference type="ARBA" id="ARBA00004141"/>
    </source>
</evidence>
<evidence type="ECO:0000313" key="10">
    <source>
        <dbReference type="Proteomes" id="UP000187406"/>
    </source>
</evidence>
<feature type="domain" description="NFD4 C-terminal" evidence="8">
    <location>
        <begin position="356"/>
        <end position="566"/>
    </location>
</feature>
<comment type="subcellular location">
    <subcellularLocation>
        <location evidence="1">Membrane</location>
        <topology evidence="1">Multi-pass membrane protein</topology>
    </subcellularLocation>
</comment>
<evidence type="ECO:0000259" key="8">
    <source>
        <dbReference type="Pfam" id="PF23262"/>
    </source>
</evidence>
<evidence type="ECO:0000256" key="3">
    <source>
        <dbReference type="ARBA" id="ARBA00022989"/>
    </source>
</evidence>
<dbReference type="SUPFAM" id="SSF103473">
    <property type="entry name" value="MFS general substrate transporter"/>
    <property type="match status" value="1"/>
</dbReference>
<keyword evidence="2 6" id="KW-0812">Transmembrane</keyword>
<organism evidence="9 10">
    <name type="scientific">Cephalotus follicularis</name>
    <name type="common">Albany pitcher plant</name>
    <dbReference type="NCBI Taxonomy" id="3775"/>
    <lineage>
        <taxon>Eukaryota</taxon>
        <taxon>Viridiplantae</taxon>
        <taxon>Streptophyta</taxon>
        <taxon>Embryophyta</taxon>
        <taxon>Tracheophyta</taxon>
        <taxon>Spermatophyta</taxon>
        <taxon>Magnoliopsida</taxon>
        <taxon>eudicotyledons</taxon>
        <taxon>Gunneridae</taxon>
        <taxon>Pentapetalae</taxon>
        <taxon>rosids</taxon>
        <taxon>fabids</taxon>
        <taxon>Oxalidales</taxon>
        <taxon>Cephalotaceae</taxon>
        <taxon>Cephalotus</taxon>
    </lineage>
</organism>
<keyword evidence="10" id="KW-1185">Reference proteome</keyword>
<feature type="transmembrane region" description="Helical" evidence="6">
    <location>
        <begin position="228"/>
        <end position="245"/>
    </location>
</feature>
<evidence type="ECO:0000256" key="5">
    <source>
        <dbReference type="SAM" id="MobiDB-lite"/>
    </source>
</evidence>
<evidence type="ECO:0000256" key="6">
    <source>
        <dbReference type="SAM" id="Phobius"/>
    </source>
</evidence>
<feature type="transmembrane region" description="Helical" evidence="6">
    <location>
        <begin position="95"/>
        <end position="116"/>
    </location>
</feature>
<dbReference type="InterPro" id="IPR056555">
    <property type="entry name" value="NFD4_C"/>
</dbReference>
<dbReference type="Pfam" id="PF06813">
    <property type="entry name" value="Nodulin-like"/>
    <property type="match status" value="1"/>
</dbReference>
<feature type="transmembrane region" description="Helical" evidence="6">
    <location>
        <begin position="190"/>
        <end position="207"/>
    </location>
</feature>
<reference evidence="10" key="1">
    <citation type="submission" date="2016-04" db="EMBL/GenBank/DDBJ databases">
        <title>Cephalotus genome sequencing.</title>
        <authorList>
            <person name="Fukushima K."/>
            <person name="Hasebe M."/>
            <person name="Fang X."/>
        </authorList>
    </citation>
    <scope>NUCLEOTIDE SEQUENCE [LARGE SCALE GENOMIC DNA]</scope>
    <source>
        <strain evidence="10">cv. St1</strain>
    </source>
</reference>
<dbReference type="Gene3D" id="1.20.1250.20">
    <property type="entry name" value="MFS general substrate transporter like domains"/>
    <property type="match status" value="1"/>
</dbReference>
<dbReference type="InParanoid" id="A0A1Q3CLJ2"/>
<comment type="caution">
    <text evidence="9">The sequence shown here is derived from an EMBL/GenBank/DDBJ whole genome shotgun (WGS) entry which is preliminary data.</text>
</comment>
<name>A0A1Q3CLJ2_CEPFO</name>
<proteinExistence type="predicted"/>
<dbReference type="FunFam" id="1.20.1250.20:FF:000446">
    <property type="entry name" value="Nodulin family protein"/>
    <property type="match status" value="1"/>
</dbReference>
<evidence type="ECO:0000256" key="2">
    <source>
        <dbReference type="ARBA" id="ARBA00022692"/>
    </source>
</evidence>
<keyword evidence="3 6" id="KW-1133">Transmembrane helix</keyword>
<sequence>MVVAGFRDGGGGGGGWRDIKSFSLSVLQGRWFMAFASLLIMSVAGATYMFGLYSTDIKTSLGYDQTTLNLLSFFKDLGGNVGVLSGLINEVTPPWVVLAIGAVMNFFGYFMIWLAVTGHIAKPQVWQMCLYICIGANSQSFANTGALVTCVKNFPESRGSVLGLLKGFVGLSGAIMTQLYHAFYGGNSKSLILLIAWLPAAVSFIFLRTIRIIKIVRQARELKIFYDLLYISLGLAGFLMVIIIIQNRLNFIRIEYFGSAIIVTFLLFLPLAIVIREELAMWKSKREALDDLPQLKVVTENPPTFESEPTRMQVQEPSLPAPASSQKHVACMDNVFKAPDRGEDYTILQALFSVDMLILFIATTCGIGGTLTAIDNLGQIGSSLGYPTRSTTTFVSLVSIWNYLGRVVAGFASEILLVKYKIPRPLLLTFVLLLSCVGHLLIAFGVPNSLYFASVIIGFCFGAQWPLMFAIISEIFGLKYYSTLYNFGAVASPVGSYILNVRVAGHLYDKEATKQLLASGLTRKAGQDLTCTGVHCYKMAFIIITAATIFGCLISLILVLRTIKFYKSDIYKKFREEVKAAETDMASMGSGTVPLQEVESKATGHSATNHQITDTLDRKNGN</sequence>
<feature type="transmembrane region" description="Helical" evidence="6">
    <location>
        <begin position="450"/>
        <end position="472"/>
    </location>
</feature>
<dbReference type="Proteomes" id="UP000187406">
    <property type="component" value="Unassembled WGS sequence"/>
</dbReference>
<feature type="transmembrane region" description="Helical" evidence="6">
    <location>
        <begin position="350"/>
        <end position="374"/>
    </location>
</feature>
<feature type="transmembrane region" description="Helical" evidence="6">
    <location>
        <begin position="484"/>
        <end position="504"/>
    </location>
</feature>
<feature type="domain" description="Nodulin-like" evidence="7">
    <location>
        <begin position="30"/>
        <end position="275"/>
    </location>
</feature>
<dbReference type="AlphaFoldDB" id="A0A1Q3CLJ2"/>
<evidence type="ECO:0000313" key="9">
    <source>
        <dbReference type="EMBL" id="GAV81126.1"/>
    </source>
</evidence>
<dbReference type="InterPro" id="IPR036259">
    <property type="entry name" value="MFS_trans_sf"/>
</dbReference>
<dbReference type="OrthoDB" id="410267at2759"/>
<keyword evidence="4 6" id="KW-0472">Membrane</keyword>
<feature type="transmembrane region" description="Helical" evidence="6">
    <location>
        <begin position="394"/>
        <end position="418"/>
    </location>
</feature>